<name>A0A0H5QV62_9EUKA</name>
<evidence type="ECO:0000313" key="1">
    <source>
        <dbReference type="EMBL" id="CRZ05878.1"/>
    </source>
</evidence>
<organism evidence="1">
    <name type="scientific">Spongospora subterranea</name>
    <dbReference type="NCBI Taxonomy" id="70186"/>
    <lineage>
        <taxon>Eukaryota</taxon>
        <taxon>Sar</taxon>
        <taxon>Rhizaria</taxon>
        <taxon>Endomyxa</taxon>
        <taxon>Phytomyxea</taxon>
        <taxon>Plasmodiophorida</taxon>
        <taxon>Plasmodiophoridae</taxon>
        <taxon>Spongospora</taxon>
    </lineage>
</organism>
<dbReference type="AlphaFoldDB" id="A0A0H5QV62"/>
<dbReference type="EMBL" id="HACM01005436">
    <property type="protein sequence ID" value="CRZ05878.1"/>
    <property type="molecule type" value="Transcribed_RNA"/>
</dbReference>
<proteinExistence type="predicted"/>
<accession>A0A0H5QV62</accession>
<protein>
    <submittedName>
        <fullName evidence="1">Uncharacterized protein</fullName>
    </submittedName>
</protein>
<reference evidence="1" key="1">
    <citation type="submission" date="2015-04" db="EMBL/GenBank/DDBJ databases">
        <title>The genome sequence of the plant pathogenic Rhizarian Plasmodiophora brassicae reveals insights in its biotrophic life cycle and the origin of chitin synthesis.</title>
        <authorList>
            <person name="Schwelm A."/>
            <person name="Fogelqvist J."/>
            <person name="Knaust A."/>
            <person name="Julke S."/>
            <person name="Lilja T."/>
            <person name="Dhandapani V."/>
            <person name="Bonilla-Rosso G."/>
            <person name="Karlsson M."/>
            <person name="Shevchenko A."/>
            <person name="Choi S.R."/>
            <person name="Kim H.G."/>
            <person name="Park J.Y."/>
            <person name="Lim Y.P."/>
            <person name="Ludwig-Muller J."/>
            <person name="Dixelius C."/>
        </authorList>
    </citation>
    <scope>NUCLEOTIDE SEQUENCE</scope>
    <source>
        <tissue evidence="1">Potato root galls</tissue>
    </source>
</reference>
<sequence>MRQRTILISDYRENRCYQEKNQHLQNTKRKDTVKNSESIPIISKQTTNYTLLAATTAMETISKKRDHKRQCTLLGDAGIRDYIADSVNMRLRRLHVLIDAYKAALINGVGTKHVLQTQSRCITNFLSCKNHQIASQNRAIIARYNHIVCLTIYDDAADSTAEFERRESQLHVVNKPLSHIAINIVQDLGPAIYYCNSNADQRR</sequence>